<dbReference type="KEGG" id="nhm:NHE_0419"/>
<keyword evidence="3" id="KW-1185">Reference proteome</keyword>
<evidence type="ECO:0000313" key="2">
    <source>
        <dbReference type="EMBL" id="AHX11364.1"/>
    </source>
</evidence>
<sequence length="223" mass="24464">MLGKIVLITGAHNKIGASVARRFASEGASLVLPAVDLSDLGELDQDIRKLGGESVLVQTNISDILQIEALAASITGMSKKLDALVAAHFYTSKPNVLVDYEVDEWKKILEENFSLNWYLLKHFDGLLKLSGSGRVIFISVESIVGKNPLYFSPYVASNAGLVQLMNGYSNDVQTHGIKVNMIALEGYEDSPSLEPHPDCLELFVTLASDRYKISGRKHYVSYT</sequence>
<dbReference type="InterPro" id="IPR036291">
    <property type="entry name" value="NAD(P)-bd_dom_sf"/>
</dbReference>
<evidence type="ECO:0000256" key="1">
    <source>
        <dbReference type="ARBA" id="ARBA00006484"/>
    </source>
</evidence>
<evidence type="ECO:0000313" key="3">
    <source>
        <dbReference type="Proteomes" id="UP000023755"/>
    </source>
</evidence>
<accession>X5HJU5</accession>
<dbReference type="GO" id="GO:0016616">
    <property type="term" value="F:oxidoreductase activity, acting on the CH-OH group of donors, NAD or NADP as acceptor"/>
    <property type="evidence" value="ECO:0007669"/>
    <property type="project" value="TreeGrafter"/>
</dbReference>
<dbReference type="InterPro" id="IPR002347">
    <property type="entry name" value="SDR_fam"/>
</dbReference>
<proteinExistence type="inferred from homology"/>
<dbReference type="CDD" id="cd05233">
    <property type="entry name" value="SDR_c"/>
    <property type="match status" value="1"/>
</dbReference>
<protein>
    <submittedName>
        <fullName evidence="2">Short chain dehydrogenase family protein</fullName>
    </submittedName>
</protein>
<gene>
    <name evidence="2" type="ORF">NHE_0419</name>
</gene>
<dbReference type="STRING" id="1286528.NHE_0419"/>
<dbReference type="Pfam" id="PF00106">
    <property type="entry name" value="adh_short"/>
    <property type="match status" value="1"/>
</dbReference>
<dbReference type="SUPFAM" id="SSF51735">
    <property type="entry name" value="NAD(P)-binding Rossmann-fold domains"/>
    <property type="match status" value="1"/>
</dbReference>
<dbReference type="Gene3D" id="3.40.50.720">
    <property type="entry name" value="NAD(P)-binding Rossmann-like Domain"/>
    <property type="match status" value="1"/>
</dbReference>
<organism evidence="2 3">
    <name type="scientific">Neorickettsia helminthoeca str. Oregon</name>
    <dbReference type="NCBI Taxonomy" id="1286528"/>
    <lineage>
        <taxon>Bacteria</taxon>
        <taxon>Pseudomonadati</taxon>
        <taxon>Pseudomonadota</taxon>
        <taxon>Alphaproteobacteria</taxon>
        <taxon>Rickettsiales</taxon>
        <taxon>Anaplasmataceae</taxon>
        <taxon>Neorickettsia</taxon>
    </lineage>
</organism>
<dbReference type="PRINTS" id="PR00081">
    <property type="entry name" value="GDHRDH"/>
</dbReference>
<reference evidence="2 3" key="1">
    <citation type="submission" date="2014-03" db="EMBL/GenBank/DDBJ databases">
        <title>Sequencing and Comparison of Genomes and Transcriptome Profiles of Human Ehrlichiosis Agents.</title>
        <authorList>
            <person name="Lin M."/>
            <person name="Daugherty S.C."/>
            <person name="Nagaraj S."/>
            <person name="Cheng Z."/>
            <person name="Xiong Q."/>
            <person name="Lin F.-Y."/>
            <person name="Sengamalay N."/>
            <person name="Ott S."/>
            <person name="Godinez A."/>
            <person name="Tallon L.J."/>
            <person name="Sadzewicz L."/>
            <person name="Fraser C.M."/>
            <person name="Dunning Hotopp J.C."/>
            <person name="Rikihisa Y."/>
        </authorList>
    </citation>
    <scope>NUCLEOTIDE SEQUENCE [LARGE SCALE GENOMIC DNA]</scope>
    <source>
        <strain evidence="2 3">Oregon</strain>
    </source>
</reference>
<dbReference type="EMBL" id="CP007481">
    <property type="protein sequence ID" value="AHX11364.1"/>
    <property type="molecule type" value="Genomic_DNA"/>
</dbReference>
<dbReference type="HOGENOM" id="CLU_1233953_0_0_5"/>
<name>X5HJU5_9RICK</name>
<comment type="similarity">
    <text evidence="1">Belongs to the short-chain dehydrogenases/reductases (SDR) family.</text>
</comment>
<dbReference type="Proteomes" id="UP000023755">
    <property type="component" value="Chromosome"/>
</dbReference>
<dbReference type="AlphaFoldDB" id="X5HJU5"/>
<dbReference type="PANTHER" id="PTHR42760">
    <property type="entry name" value="SHORT-CHAIN DEHYDROGENASES/REDUCTASES FAMILY MEMBER"/>
    <property type="match status" value="1"/>
</dbReference>